<feature type="domain" description="ALIX V-shaped" evidence="1">
    <location>
        <begin position="5"/>
        <end position="120"/>
    </location>
</feature>
<proteinExistence type="predicted"/>
<evidence type="ECO:0000313" key="2">
    <source>
        <dbReference type="EMBL" id="VEL20342.1"/>
    </source>
</evidence>
<dbReference type="EMBL" id="CAAALY010046004">
    <property type="protein sequence ID" value="VEL20342.1"/>
    <property type="molecule type" value="Genomic_DNA"/>
</dbReference>
<protein>
    <recommendedName>
        <fullName evidence="1">ALIX V-shaped domain-containing protein</fullName>
    </recommendedName>
</protein>
<evidence type="ECO:0000259" key="1">
    <source>
        <dbReference type="Pfam" id="PF13949"/>
    </source>
</evidence>
<dbReference type="InterPro" id="IPR025304">
    <property type="entry name" value="ALIX_V_dom"/>
</dbReference>
<accession>A0A448WU98</accession>
<evidence type="ECO:0000313" key="3">
    <source>
        <dbReference type="Proteomes" id="UP000784294"/>
    </source>
</evidence>
<reference evidence="2" key="1">
    <citation type="submission" date="2018-11" db="EMBL/GenBank/DDBJ databases">
        <authorList>
            <consortium name="Pathogen Informatics"/>
        </authorList>
    </citation>
    <scope>NUCLEOTIDE SEQUENCE</scope>
</reference>
<dbReference type="AlphaFoldDB" id="A0A448WU98"/>
<gene>
    <name evidence="2" type="ORF">PXEA_LOCUS13782</name>
</gene>
<keyword evidence="3" id="KW-1185">Reference proteome</keyword>
<comment type="caution">
    <text evidence="2">The sequence shown here is derived from an EMBL/GenBank/DDBJ whole genome shotgun (WGS) entry which is preliminary data.</text>
</comment>
<dbReference type="Gene3D" id="1.20.120.560">
    <property type="entry name" value="alix/aip1 in complex with the ypdl late domain"/>
    <property type="match status" value="1"/>
</dbReference>
<dbReference type="OrthoDB" id="10266451at2759"/>
<name>A0A448WU98_9PLAT</name>
<dbReference type="Proteomes" id="UP000784294">
    <property type="component" value="Unassembled WGS sequence"/>
</dbReference>
<sequence length="129" mass="14372">MVEATRLLDKVEQMSKQRHSLLKDLRSAIHSDDITPDLISKTSQLSAFSSSQHSLSTSEITADSSEQEQCDLPAIFLDLFRERIKQRLEPTVELIKLNLAAQDNLASALISLNAGVAKQKLLIKQTREA</sequence>
<organism evidence="2 3">
    <name type="scientific">Protopolystoma xenopodis</name>
    <dbReference type="NCBI Taxonomy" id="117903"/>
    <lineage>
        <taxon>Eukaryota</taxon>
        <taxon>Metazoa</taxon>
        <taxon>Spiralia</taxon>
        <taxon>Lophotrochozoa</taxon>
        <taxon>Platyhelminthes</taxon>
        <taxon>Monogenea</taxon>
        <taxon>Polyopisthocotylea</taxon>
        <taxon>Polystomatidea</taxon>
        <taxon>Polystomatidae</taxon>
        <taxon>Protopolystoma</taxon>
    </lineage>
</organism>
<dbReference type="Pfam" id="PF13949">
    <property type="entry name" value="ALIX_LYPXL_bnd"/>
    <property type="match status" value="1"/>
</dbReference>